<sequence>MLLNELPDDVLLLILEKCSAQDLSSLAQTCVRITQLTHVDSLWKALCRKEYNVKTLGNIKTYYCLYSELLYSYGWMLGTFLCRTTPRGGLLEVQYCDGMIQGIQWIVSSKSLKDPLDKVLMFEIAESDRHPQCLVPYASLHTAQIRKINSDKFVYKCKEKARHQRQIFCTQKHENIFKGIAYKRLNFPKEIPSSLKLKDGSPSPQIITPWLFIAEYGSH</sequence>
<reference evidence="5 6" key="1">
    <citation type="submission" date="2024-05" db="EMBL/GenBank/DDBJ databases">
        <authorList>
            <person name="Wallberg A."/>
        </authorList>
    </citation>
    <scope>NUCLEOTIDE SEQUENCE [LARGE SCALE GENOMIC DNA]</scope>
</reference>
<keyword evidence="3" id="KW-0833">Ubl conjugation pathway</keyword>
<dbReference type="InterPro" id="IPR001810">
    <property type="entry name" value="F-box_dom"/>
</dbReference>
<feature type="domain" description="F-box" evidence="4">
    <location>
        <begin position="1"/>
        <end position="46"/>
    </location>
</feature>
<dbReference type="PANTHER" id="PTHR10706:SF130">
    <property type="entry name" value="F-BOX ONLY PROTEIN 31"/>
    <property type="match status" value="1"/>
</dbReference>
<evidence type="ECO:0000313" key="5">
    <source>
        <dbReference type="EMBL" id="CAL4191339.1"/>
    </source>
</evidence>
<dbReference type="InterPro" id="IPR045048">
    <property type="entry name" value="FBXO31/39"/>
</dbReference>
<dbReference type="PANTHER" id="PTHR10706">
    <property type="entry name" value="F-BOX FAMILY PROTEIN"/>
    <property type="match status" value="1"/>
</dbReference>
<feature type="non-terminal residue" evidence="5">
    <location>
        <position position="219"/>
    </location>
</feature>
<proteinExistence type="inferred from homology"/>
<dbReference type="PROSITE" id="PS50181">
    <property type="entry name" value="FBOX"/>
    <property type="match status" value="1"/>
</dbReference>
<protein>
    <recommendedName>
        <fullName evidence="4">F-box domain-containing protein</fullName>
    </recommendedName>
</protein>
<dbReference type="EMBL" id="CAXKWB010067719">
    <property type="protein sequence ID" value="CAL4191339.1"/>
    <property type="molecule type" value="Genomic_DNA"/>
</dbReference>
<dbReference type="Gene3D" id="1.20.1280.50">
    <property type="match status" value="1"/>
</dbReference>
<dbReference type="InterPro" id="IPR036047">
    <property type="entry name" value="F-box-like_dom_sf"/>
</dbReference>
<evidence type="ECO:0000256" key="3">
    <source>
        <dbReference type="ARBA" id="ARBA00022786"/>
    </source>
</evidence>
<evidence type="ECO:0000313" key="6">
    <source>
        <dbReference type="Proteomes" id="UP001497623"/>
    </source>
</evidence>
<dbReference type="SUPFAM" id="SSF81383">
    <property type="entry name" value="F-box domain"/>
    <property type="match status" value="1"/>
</dbReference>
<evidence type="ECO:0000256" key="2">
    <source>
        <dbReference type="ARBA" id="ARBA00010611"/>
    </source>
</evidence>
<comment type="similarity">
    <text evidence="2">Belongs to the FBXO31 family.</text>
</comment>
<name>A0AAV2SI20_MEGNR</name>
<evidence type="ECO:0000256" key="1">
    <source>
        <dbReference type="ARBA" id="ARBA00004906"/>
    </source>
</evidence>
<organism evidence="5 6">
    <name type="scientific">Meganyctiphanes norvegica</name>
    <name type="common">Northern krill</name>
    <name type="synonym">Thysanopoda norvegica</name>
    <dbReference type="NCBI Taxonomy" id="48144"/>
    <lineage>
        <taxon>Eukaryota</taxon>
        <taxon>Metazoa</taxon>
        <taxon>Ecdysozoa</taxon>
        <taxon>Arthropoda</taxon>
        <taxon>Crustacea</taxon>
        <taxon>Multicrustacea</taxon>
        <taxon>Malacostraca</taxon>
        <taxon>Eumalacostraca</taxon>
        <taxon>Eucarida</taxon>
        <taxon>Euphausiacea</taxon>
        <taxon>Euphausiidae</taxon>
        <taxon>Meganyctiphanes</taxon>
    </lineage>
</organism>
<comment type="pathway">
    <text evidence="1">Protein modification; protein ubiquitination.</text>
</comment>
<comment type="caution">
    <text evidence="5">The sequence shown here is derived from an EMBL/GenBank/DDBJ whole genome shotgun (WGS) entry which is preliminary data.</text>
</comment>
<dbReference type="AlphaFoldDB" id="A0AAV2SI20"/>
<evidence type="ECO:0000259" key="4">
    <source>
        <dbReference type="PROSITE" id="PS50181"/>
    </source>
</evidence>
<gene>
    <name evidence="5" type="ORF">MNOR_LOCUS36583</name>
</gene>
<dbReference type="Proteomes" id="UP001497623">
    <property type="component" value="Unassembled WGS sequence"/>
</dbReference>
<accession>A0AAV2SI20</accession>
<dbReference type="Pfam" id="PF12937">
    <property type="entry name" value="F-box-like"/>
    <property type="match status" value="1"/>
</dbReference>
<keyword evidence="6" id="KW-1185">Reference proteome</keyword>